<dbReference type="EMBL" id="JBBPBM010000250">
    <property type="protein sequence ID" value="KAK8498755.1"/>
    <property type="molecule type" value="Genomic_DNA"/>
</dbReference>
<gene>
    <name evidence="2" type="ORF">V6N12_064046</name>
</gene>
<feature type="compositionally biased region" description="Polar residues" evidence="1">
    <location>
        <begin position="57"/>
        <end position="73"/>
    </location>
</feature>
<evidence type="ECO:0000256" key="1">
    <source>
        <dbReference type="SAM" id="MobiDB-lite"/>
    </source>
</evidence>
<keyword evidence="3" id="KW-1185">Reference proteome</keyword>
<comment type="caution">
    <text evidence="2">The sequence shown here is derived from an EMBL/GenBank/DDBJ whole genome shotgun (WGS) entry which is preliminary data.</text>
</comment>
<feature type="compositionally biased region" description="Polar residues" evidence="1">
    <location>
        <begin position="86"/>
        <end position="97"/>
    </location>
</feature>
<feature type="region of interest" description="Disordered" evidence="1">
    <location>
        <begin position="18"/>
        <end position="140"/>
    </location>
</feature>
<organism evidence="2 3">
    <name type="scientific">Hibiscus sabdariffa</name>
    <name type="common">roselle</name>
    <dbReference type="NCBI Taxonomy" id="183260"/>
    <lineage>
        <taxon>Eukaryota</taxon>
        <taxon>Viridiplantae</taxon>
        <taxon>Streptophyta</taxon>
        <taxon>Embryophyta</taxon>
        <taxon>Tracheophyta</taxon>
        <taxon>Spermatophyta</taxon>
        <taxon>Magnoliopsida</taxon>
        <taxon>eudicotyledons</taxon>
        <taxon>Gunneridae</taxon>
        <taxon>Pentapetalae</taxon>
        <taxon>rosids</taxon>
        <taxon>malvids</taxon>
        <taxon>Malvales</taxon>
        <taxon>Malvaceae</taxon>
        <taxon>Malvoideae</taxon>
        <taxon>Hibiscus</taxon>
    </lineage>
</organism>
<dbReference type="Proteomes" id="UP001472677">
    <property type="component" value="Unassembled WGS sequence"/>
</dbReference>
<evidence type="ECO:0000313" key="3">
    <source>
        <dbReference type="Proteomes" id="UP001472677"/>
    </source>
</evidence>
<reference evidence="2 3" key="1">
    <citation type="journal article" date="2024" name="G3 (Bethesda)">
        <title>Genome assembly of Hibiscus sabdariffa L. provides insights into metabolisms of medicinal natural products.</title>
        <authorList>
            <person name="Kim T."/>
        </authorList>
    </citation>
    <scope>NUCLEOTIDE SEQUENCE [LARGE SCALE GENOMIC DNA]</scope>
    <source>
        <strain evidence="2">TK-2024</strain>
        <tissue evidence="2">Old leaves</tissue>
    </source>
</reference>
<evidence type="ECO:0000313" key="2">
    <source>
        <dbReference type="EMBL" id="KAK8498755.1"/>
    </source>
</evidence>
<accession>A0ABR2AXK3</accession>
<feature type="compositionally biased region" description="Basic and acidic residues" evidence="1">
    <location>
        <begin position="18"/>
        <end position="30"/>
    </location>
</feature>
<sequence length="140" mass="14699">MLWKIDQGMVSNIMHERDSLGSVEREHSSENRSVGNNVGSDMEMGESSASDVPVQIAVSSQPSHAESENSVSSPLLEHSGQAIGVQATSTGHVINSDIQRDDFCSVSSPGDSDSTSHVSPPAAMGGRASSSYYSRSNAIC</sequence>
<name>A0ABR2AXK3_9ROSI</name>
<proteinExistence type="predicted"/>
<protein>
    <submittedName>
        <fullName evidence="2">Uncharacterized protein</fullName>
    </submittedName>
</protein>
<feature type="compositionally biased region" description="Low complexity" evidence="1">
    <location>
        <begin position="105"/>
        <end position="140"/>
    </location>
</feature>